<dbReference type="SUPFAM" id="SSF47413">
    <property type="entry name" value="lambda repressor-like DNA-binding domains"/>
    <property type="match status" value="1"/>
</dbReference>
<evidence type="ECO:0000313" key="3">
    <source>
        <dbReference type="Proteomes" id="UP000002287"/>
    </source>
</evidence>
<dbReference type="AlphaFoldDB" id="A4JWD0"/>
<protein>
    <submittedName>
        <fullName evidence="2">Putative transcriptional regulator, XRE family</fullName>
    </submittedName>
</protein>
<dbReference type="HOGENOM" id="CLU_2822899_0_0_4"/>
<sequence length="66" mass="7074">MHTSKTISALRTKAKLTQKQIASALGCSQPHVHYLEHGDVKKPRTSAAMVDGLKALCAKHGVPVVQ</sequence>
<dbReference type="KEGG" id="bvi:Bcep1808_7713"/>
<geneLocation type="plasmid" evidence="2 3">
    <name>pBVIE05</name>
</geneLocation>
<reference evidence="2 3" key="1">
    <citation type="submission" date="2007-03" db="EMBL/GenBank/DDBJ databases">
        <title>Complete sequence of plasmid pBVIE05 of Burkholderia vietnamiensis G4.</title>
        <authorList>
            <consortium name="US DOE Joint Genome Institute"/>
            <person name="Copeland A."/>
            <person name="Lucas S."/>
            <person name="Lapidus A."/>
            <person name="Barry K."/>
            <person name="Detter J.C."/>
            <person name="Glavina del Rio T."/>
            <person name="Hammon N."/>
            <person name="Israni S."/>
            <person name="Dalin E."/>
            <person name="Tice H."/>
            <person name="Pitluck S."/>
            <person name="Chain P."/>
            <person name="Malfatti S."/>
            <person name="Shin M."/>
            <person name="Vergez L."/>
            <person name="Schmutz J."/>
            <person name="Larimer F."/>
            <person name="Land M."/>
            <person name="Hauser L."/>
            <person name="Kyrpides N."/>
            <person name="Tiedje J."/>
            <person name="Richardson P."/>
        </authorList>
    </citation>
    <scope>NUCLEOTIDE SEQUENCE [LARGE SCALE GENOMIC DNA]</scope>
    <source>
        <strain evidence="3">G4 / LMG 22486</strain>
        <plasmid evidence="2 3">pBVIE05</plasmid>
    </source>
</reference>
<feature type="domain" description="HTH cro/C1-type" evidence="1">
    <location>
        <begin position="7"/>
        <end position="49"/>
    </location>
</feature>
<gene>
    <name evidence="2" type="ordered locus">Bcep1808_7713</name>
</gene>
<dbReference type="InterPro" id="IPR010982">
    <property type="entry name" value="Lambda_DNA-bd_dom_sf"/>
</dbReference>
<evidence type="ECO:0000259" key="1">
    <source>
        <dbReference type="PROSITE" id="PS50943"/>
    </source>
</evidence>
<dbReference type="Pfam" id="PF13560">
    <property type="entry name" value="HTH_31"/>
    <property type="match status" value="1"/>
</dbReference>
<keyword evidence="2" id="KW-0614">Plasmid</keyword>
<accession>A4JWD0</accession>
<dbReference type="GO" id="GO:0003677">
    <property type="term" value="F:DNA binding"/>
    <property type="evidence" value="ECO:0007669"/>
    <property type="project" value="InterPro"/>
</dbReference>
<dbReference type="Gene3D" id="1.10.260.40">
    <property type="entry name" value="lambda repressor-like DNA-binding domains"/>
    <property type="match status" value="1"/>
</dbReference>
<organism evidence="2 3">
    <name type="scientific">Burkholderia vietnamiensis (strain G4 / LMG 22486)</name>
    <name type="common">Burkholderia cepacia (strain R1808)</name>
    <dbReference type="NCBI Taxonomy" id="269482"/>
    <lineage>
        <taxon>Bacteria</taxon>
        <taxon>Pseudomonadati</taxon>
        <taxon>Pseudomonadota</taxon>
        <taxon>Betaproteobacteria</taxon>
        <taxon>Burkholderiales</taxon>
        <taxon>Burkholderiaceae</taxon>
        <taxon>Burkholderia</taxon>
        <taxon>Burkholderia cepacia complex</taxon>
    </lineage>
</organism>
<dbReference type="EMBL" id="CP000621">
    <property type="protein sequence ID" value="ABO60583.1"/>
    <property type="molecule type" value="Genomic_DNA"/>
</dbReference>
<dbReference type="Proteomes" id="UP000002287">
    <property type="component" value="Plasmid pBVIE05"/>
</dbReference>
<name>A4JWD0_BURVG</name>
<proteinExistence type="predicted"/>
<evidence type="ECO:0000313" key="2">
    <source>
        <dbReference type="EMBL" id="ABO60583.1"/>
    </source>
</evidence>
<dbReference type="InterPro" id="IPR001387">
    <property type="entry name" value="Cro/C1-type_HTH"/>
</dbReference>
<dbReference type="CDD" id="cd00093">
    <property type="entry name" value="HTH_XRE"/>
    <property type="match status" value="1"/>
</dbReference>
<dbReference type="SMART" id="SM00530">
    <property type="entry name" value="HTH_XRE"/>
    <property type="match status" value="1"/>
</dbReference>
<dbReference type="PROSITE" id="PS50943">
    <property type="entry name" value="HTH_CROC1"/>
    <property type="match status" value="1"/>
</dbReference>